<evidence type="ECO:0000313" key="2">
    <source>
        <dbReference type="Proteomes" id="UP000011115"/>
    </source>
</evidence>
<protein>
    <recommendedName>
        <fullName evidence="3">Integrase core domain containing protein</fullName>
    </recommendedName>
</protein>
<dbReference type="InParanoid" id="M1E047"/>
<dbReference type="Proteomes" id="UP000011115">
    <property type="component" value="Unassembled WGS sequence"/>
</dbReference>
<reference evidence="2" key="1">
    <citation type="journal article" date="2011" name="Nature">
        <title>Genome sequence and analysis of the tuber crop potato.</title>
        <authorList>
            <consortium name="The Potato Genome Sequencing Consortium"/>
        </authorList>
    </citation>
    <scope>NUCLEOTIDE SEQUENCE [LARGE SCALE GENOMIC DNA]</scope>
    <source>
        <strain evidence="2">cv. DM1-3 516 R44</strain>
    </source>
</reference>
<evidence type="ECO:0008006" key="3">
    <source>
        <dbReference type="Google" id="ProtNLM"/>
    </source>
</evidence>
<dbReference type="EnsemblPlants" id="PGSC0003DMT400097209">
    <property type="protein sequence ID" value="PGSC0003DMT400097209"/>
    <property type="gene ID" value="PGSC0003DMG400046780"/>
</dbReference>
<proteinExistence type="predicted"/>
<keyword evidence="2" id="KW-1185">Reference proteome</keyword>
<dbReference type="HOGENOM" id="CLU_029307_10_2_1"/>
<sequence length="112" mass="12023">MPTTSTDIQRIEALYLKDKAEKKKAASMKIVDTKSSPVEAHPTIRPSSISIATVTHDDFPGSSVAARSPKLTTVAADSRLSLTRASLLWMGQLDLSADRQAANLEASVPDMI</sequence>
<organism evidence="1 2">
    <name type="scientific">Solanum tuberosum</name>
    <name type="common">Potato</name>
    <dbReference type="NCBI Taxonomy" id="4113"/>
    <lineage>
        <taxon>Eukaryota</taxon>
        <taxon>Viridiplantae</taxon>
        <taxon>Streptophyta</taxon>
        <taxon>Embryophyta</taxon>
        <taxon>Tracheophyta</taxon>
        <taxon>Spermatophyta</taxon>
        <taxon>Magnoliopsida</taxon>
        <taxon>eudicotyledons</taxon>
        <taxon>Gunneridae</taxon>
        <taxon>Pentapetalae</taxon>
        <taxon>asterids</taxon>
        <taxon>lamiids</taxon>
        <taxon>Solanales</taxon>
        <taxon>Solanaceae</taxon>
        <taxon>Solanoideae</taxon>
        <taxon>Solaneae</taxon>
        <taxon>Solanum</taxon>
    </lineage>
</organism>
<accession>M1E047</accession>
<evidence type="ECO:0000313" key="1">
    <source>
        <dbReference type="EnsemblPlants" id="PGSC0003DMT400097209"/>
    </source>
</evidence>
<dbReference type="PaxDb" id="4113-PGSC0003DMT400097209"/>
<name>M1E047_SOLTU</name>
<reference evidence="1" key="2">
    <citation type="submission" date="2015-06" db="UniProtKB">
        <authorList>
            <consortium name="EnsemblPlants"/>
        </authorList>
    </citation>
    <scope>IDENTIFICATION</scope>
    <source>
        <strain evidence="1">DM1-3 516 R44</strain>
    </source>
</reference>
<dbReference type="Gramene" id="PGSC0003DMT400097209">
    <property type="protein sequence ID" value="PGSC0003DMT400097209"/>
    <property type="gene ID" value="PGSC0003DMG400046780"/>
</dbReference>
<dbReference type="AlphaFoldDB" id="M1E047"/>